<dbReference type="AlphaFoldDB" id="A0AAV4DLH6"/>
<accession>A0AAV4DLH6</accession>
<comment type="caution">
    <text evidence="2">The sequence shown here is derived from an EMBL/GenBank/DDBJ whole genome shotgun (WGS) entry which is preliminary data.</text>
</comment>
<evidence type="ECO:0000313" key="3">
    <source>
        <dbReference type="Proteomes" id="UP000735302"/>
    </source>
</evidence>
<gene>
    <name evidence="2" type="ORF">PoB_007134500</name>
</gene>
<dbReference type="Proteomes" id="UP000735302">
    <property type="component" value="Unassembled WGS sequence"/>
</dbReference>
<evidence type="ECO:0000313" key="2">
    <source>
        <dbReference type="EMBL" id="GFO44840.1"/>
    </source>
</evidence>
<sequence length="90" mass="9580">MDQITPTLDQGQKGTDRRGRDAGIHLDGYVITDHAQQAVVVEPVSIDLLGLVSSDLTVYADCLRGTSPGPAQPSPAPTGAKLYCDLRPMF</sequence>
<dbReference type="EMBL" id="BLXT01007982">
    <property type="protein sequence ID" value="GFO44840.1"/>
    <property type="molecule type" value="Genomic_DNA"/>
</dbReference>
<keyword evidence="3" id="KW-1185">Reference proteome</keyword>
<evidence type="ECO:0000256" key="1">
    <source>
        <dbReference type="SAM" id="MobiDB-lite"/>
    </source>
</evidence>
<organism evidence="2 3">
    <name type="scientific">Plakobranchus ocellatus</name>
    <dbReference type="NCBI Taxonomy" id="259542"/>
    <lineage>
        <taxon>Eukaryota</taxon>
        <taxon>Metazoa</taxon>
        <taxon>Spiralia</taxon>
        <taxon>Lophotrochozoa</taxon>
        <taxon>Mollusca</taxon>
        <taxon>Gastropoda</taxon>
        <taxon>Heterobranchia</taxon>
        <taxon>Euthyneura</taxon>
        <taxon>Panpulmonata</taxon>
        <taxon>Sacoglossa</taxon>
        <taxon>Placobranchoidea</taxon>
        <taxon>Plakobranchidae</taxon>
        <taxon>Plakobranchus</taxon>
    </lineage>
</organism>
<name>A0AAV4DLH6_9GAST</name>
<feature type="region of interest" description="Disordered" evidence="1">
    <location>
        <begin position="1"/>
        <end position="20"/>
    </location>
</feature>
<proteinExistence type="predicted"/>
<feature type="compositionally biased region" description="Polar residues" evidence="1">
    <location>
        <begin position="1"/>
        <end position="13"/>
    </location>
</feature>
<reference evidence="2 3" key="1">
    <citation type="journal article" date="2021" name="Elife">
        <title>Chloroplast acquisition without the gene transfer in kleptoplastic sea slugs, Plakobranchus ocellatus.</title>
        <authorList>
            <person name="Maeda T."/>
            <person name="Takahashi S."/>
            <person name="Yoshida T."/>
            <person name="Shimamura S."/>
            <person name="Takaki Y."/>
            <person name="Nagai Y."/>
            <person name="Toyoda A."/>
            <person name="Suzuki Y."/>
            <person name="Arimoto A."/>
            <person name="Ishii H."/>
            <person name="Satoh N."/>
            <person name="Nishiyama T."/>
            <person name="Hasebe M."/>
            <person name="Maruyama T."/>
            <person name="Minagawa J."/>
            <person name="Obokata J."/>
            <person name="Shigenobu S."/>
        </authorList>
    </citation>
    <scope>NUCLEOTIDE SEQUENCE [LARGE SCALE GENOMIC DNA]</scope>
</reference>
<protein>
    <submittedName>
        <fullName evidence="2">Uncharacterized protein</fullName>
    </submittedName>
</protein>